<keyword evidence="4" id="KW-1185">Reference proteome</keyword>
<organism evidence="3 4">
    <name type="scientific">Penicillium chermesinum</name>
    <dbReference type="NCBI Taxonomy" id="63820"/>
    <lineage>
        <taxon>Eukaryota</taxon>
        <taxon>Fungi</taxon>
        <taxon>Dikarya</taxon>
        <taxon>Ascomycota</taxon>
        <taxon>Pezizomycotina</taxon>
        <taxon>Eurotiomycetes</taxon>
        <taxon>Eurotiomycetidae</taxon>
        <taxon>Eurotiales</taxon>
        <taxon>Aspergillaceae</taxon>
        <taxon>Penicillium</taxon>
    </lineage>
</organism>
<dbReference type="Pfam" id="PF22980">
    <property type="entry name" value="Myb_DNA-bind_8"/>
    <property type="match status" value="1"/>
</dbReference>
<dbReference type="Proteomes" id="UP001150941">
    <property type="component" value="Unassembled WGS sequence"/>
</dbReference>
<feature type="region of interest" description="Disordered" evidence="1">
    <location>
        <begin position="1"/>
        <end position="51"/>
    </location>
</feature>
<reference evidence="3" key="1">
    <citation type="submission" date="2022-11" db="EMBL/GenBank/DDBJ databases">
        <authorList>
            <person name="Petersen C."/>
        </authorList>
    </citation>
    <scope>NUCLEOTIDE SEQUENCE</scope>
    <source>
        <strain evidence="3">IBT 19713</strain>
    </source>
</reference>
<feature type="domain" description="Myb-like DNA-binding" evidence="2">
    <location>
        <begin position="69"/>
        <end position="112"/>
    </location>
</feature>
<proteinExistence type="predicted"/>
<comment type="caution">
    <text evidence="3">The sequence shown here is derived from an EMBL/GenBank/DDBJ whole genome shotgun (WGS) entry which is preliminary data.</text>
</comment>
<accession>A0A9W9TXD0</accession>
<evidence type="ECO:0000313" key="3">
    <source>
        <dbReference type="EMBL" id="KAJ5246473.1"/>
    </source>
</evidence>
<evidence type="ECO:0000256" key="1">
    <source>
        <dbReference type="SAM" id="MobiDB-lite"/>
    </source>
</evidence>
<evidence type="ECO:0000259" key="2">
    <source>
        <dbReference type="Pfam" id="PF22980"/>
    </source>
</evidence>
<name>A0A9W9TXD0_9EURO</name>
<dbReference type="OrthoDB" id="3944408at2759"/>
<feature type="compositionally biased region" description="Basic and acidic residues" evidence="1">
    <location>
        <begin position="133"/>
        <end position="153"/>
    </location>
</feature>
<feature type="compositionally biased region" description="Polar residues" evidence="1">
    <location>
        <begin position="121"/>
        <end position="132"/>
    </location>
</feature>
<dbReference type="InterPro" id="IPR054505">
    <property type="entry name" value="Myb_DNA-bind_8"/>
</dbReference>
<dbReference type="AlphaFoldDB" id="A0A9W9TXD0"/>
<protein>
    <recommendedName>
        <fullName evidence="2">Myb-like DNA-binding domain-containing protein</fullName>
    </recommendedName>
</protein>
<evidence type="ECO:0000313" key="4">
    <source>
        <dbReference type="Proteomes" id="UP001150941"/>
    </source>
</evidence>
<dbReference type="GeneID" id="83198056"/>
<dbReference type="RefSeq" id="XP_058333894.1">
    <property type="nucleotide sequence ID" value="XM_058470753.1"/>
</dbReference>
<sequence length="187" mass="20232">MPPSKKAKKATDTPGASPSGSSAKEPRKRGAGEASASEEPATKQRKKIMSLKDQPIPLTSFASVKDQNDKDIMFLFACIQYSDIQNPNYREIGNQLNMTYMSASGRYNTIRKRVMRIVAASTQGSAASQESAPTHEHETHDSDNDTANKDPAIKSEPVSESGSIEEAIPDASHDQKDPAYYPPGAGF</sequence>
<reference evidence="3" key="2">
    <citation type="journal article" date="2023" name="IMA Fungus">
        <title>Comparative genomic study of the Penicillium genus elucidates a diverse pangenome and 15 lateral gene transfer events.</title>
        <authorList>
            <person name="Petersen C."/>
            <person name="Sorensen T."/>
            <person name="Nielsen M.R."/>
            <person name="Sondergaard T.E."/>
            <person name="Sorensen J.L."/>
            <person name="Fitzpatrick D.A."/>
            <person name="Frisvad J.C."/>
            <person name="Nielsen K.L."/>
        </authorList>
    </citation>
    <scope>NUCLEOTIDE SEQUENCE</scope>
    <source>
        <strain evidence="3">IBT 19713</strain>
    </source>
</reference>
<gene>
    <name evidence="3" type="ORF">N7468_001456</name>
</gene>
<feature type="region of interest" description="Disordered" evidence="1">
    <location>
        <begin position="121"/>
        <end position="187"/>
    </location>
</feature>
<dbReference type="EMBL" id="JAPQKS010000002">
    <property type="protein sequence ID" value="KAJ5246473.1"/>
    <property type="molecule type" value="Genomic_DNA"/>
</dbReference>